<accession>A0A6J4V5V9</accession>
<gene>
    <name evidence="2" type="ORF">AVDCRST_MAG88-2048</name>
</gene>
<evidence type="ECO:0000313" key="2">
    <source>
        <dbReference type="EMBL" id="CAA9567745.1"/>
    </source>
</evidence>
<dbReference type="AlphaFoldDB" id="A0A6J4V5V9"/>
<organism evidence="2">
    <name type="scientific">uncultured Thermomicrobiales bacterium</name>
    <dbReference type="NCBI Taxonomy" id="1645740"/>
    <lineage>
        <taxon>Bacteria</taxon>
        <taxon>Pseudomonadati</taxon>
        <taxon>Thermomicrobiota</taxon>
        <taxon>Thermomicrobia</taxon>
        <taxon>Thermomicrobiales</taxon>
        <taxon>environmental samples</taxon>
    </lineage>
</organism>
<feature type="region of interest" description="Disordered" evidence="1">
    <location>
        <begin position="1"/>
        <end position="224"/>
    </location>
</feature>
<name>A0A6J4V5V9_9BACT</name>
<dbReference type="EMBL" id="CADCWM010000542">
    <property type="protein sequence ID" value="CAA9567745.1"/>
    <property type="molecule type" value="Genomic_DNA"/>
</dbReference>
<protein>
    <submittedName>
        <fullName evidence="2">Uncharacterized protein</fullName>
    </submittedName>
</protein>
<feature type="compositionally biased region" description="Low complexity" evidence="1">
    <location>
        <begin position="94"/>
        <end position="111"/>
    </location>
</feature>
<feature type="compositionally biased region" description="Pro residues" evidence="1">
    <location>
        <begin position="57"/>
        <end position="66"/>
    </location>
</feature>
<reference evidence="2" key="1">
    <citation type="submission" date="2020-02" db="EMBL/GenBank/DDBJ databases">
        <authorList>
            <person name="Meier V. D."/>
        </authorList>
    </citation>
    <scope>NUCLEOTIDE SEQUENCE</scope>
    <source>
        <strain evidence="2">AVDCRST_MAG88</strain>
    </source>
</reference>
<feature type="non-terminal residue" evidence="2">
    <location>
        <position position="246"/>
    </location>
</feature>
<feature type="compositionally biased region" description="Low complexity" evidence="1">
    <location>
        <begin position="9"/>
        <end position="20"/>
    </location>
</feature>
<feature type="compositionally biased region" description="Basic residues" evidence="1">
    <location>
        <begin position="191"/>
        <end position="200"/>
    </location>
</feature>
<proteinExistence type="predicted"/>
<feature type="compositionally biased region" description="Basic and acidic residues" evidence="1">
    <location>
        <begin position="181"/>
        <end position="190"/>
    </location>
</feature>
<evidence type="ECO:0000256" key="1">
    <source>
        <dbReference type="SAM" id="MobiDB-lite"/>
    </source>
</evidence>
<sequence length="246" mass="25585">ARRRGRRPAGGAPAGAALPPQGGGLGGRTRRPAARAGPGTARPDRGARDAPGALLRPPTPGPPQLPAGPGDRAEPRRPAALRPLPRSPRPARPQSPAVAAGAGPGVQPAAPDRLPAYPRGRRGRQPGGTLPAGRDVRPALRRAGVPGPRLRPHPGHRTGGGGGECQRRRPRARPVAVRRASAVERGEPPRRAGRYRRSRARPNGADAARRLPGLPPGDGPPHRGLCRRLRLRYGRGQAGPRGGMVL</sequence>
<feature type="non-terminal residue" evidence="2">
    <location>
        <position position="1"/>
    </location>
</feature>